<feature type="compositionally biased region" description="Low complexity" evidence="1">
    <location>
        <begin position="205"/>
        <end position="217"/>
    </location>
</feature>
<feature type="compositionally biased region" description="Acidic residues" evidence="1">
    <location>
        <begin position="793"/>
        <end position="819"/>
    </location>
</feature>
<proteinExistence type="predicted"/>
<organism evidence="2 3">
    <name type="scientific">Cystoisospora suis</name>
    <dbReference type="NCBI Taxonomy" id="483139"/>
    <lineage>
        <taxon>Eukaryota</taxon>
        <taxon>Sar</taxon>
        <taxon>Alveolata</taxon>
        <taxon>Apicomplexa</taxon>
        <taxon>Conoidasida</taxon>
        <taxon>Coccidia</taxon>
        <taxon>Eucoccidiorida</taxon>
        <taxon>Eimeriorina</taxon>
        <taxon>Sarcocystidae</taxon>
        <taxon>Cystoisospora</taxon>
    </lineage>
</organism>
<accession>A0A2C6LHC5</accession>
<comment type="caution">
    <text evidence="2">The sequence shown here is derived from an EMBL/GenBank/DDBJ whole genome shotgun (WGS) entry which is preliminary data.</text>
</comment>
<dbReference type="VEuPathDB" id="ToxoDB:CSUI_000303"/>
<keyword evidence="3" id="KW-1185">Reference proteome</keyword>
<sequence length="969" mass="106660">MVLLPPDEFFRSFFHLSSTSTSLSSASHDQRSSSPPPHPPVSFLVFCTPEVDSVCCCHLISTYLNSQLIFSDTQWDRGNIALDLEIVNGIPDVLSWIDRHLDIHLDRCSIASPHPGGLPRLEQPSLFRLPFYDRILFIGLGGLADCETGANERGGGSSLNALTSTLYAAVTDLFLYKAVKQQALDEFRRRKRREELRKRHSLHHGGNFTSSSSSGLYNNGGEGNGDDAYSSSSGVVTPEDEAAVLRLESRIRSKIKIAVLDSRRPLHGALMMRDGDWMMPMESSEQDLLERRQRERREMRGGGGEGGGGSSFLSDGLYSGKPCAAVLAKVLEPLYEVESSRYVFGAAVSAASFLQSEWMANDDYNDLIFSLKDLNISAVPFLRDDDSSGLLPLLRNGSLQDSLSIAPSLCVSSAKGENFSFPASSLLGKAARGGAGGLTYLQHCNELRVQCGITCKAMTEPFSGLEVAQQKIVFEYLRQTLRLPDRYCLNWIRHAHQERERGNFMTIPNADAAFLLQALLARSAAQDLKSSSAAYRWNAVEALQLLARITSTTTAEQVVALEQLREVQALAVHQHRQLLSHLNLARSSSYGRGGVLLVTLQHPRGFLLHPAYIRSFALLCSLKHAHGNESKRLPVILHIVTQREAFTPQAGSKGGGERSLLYACTPNADPESPDIFPYVLCKMVGSGYSTNKKKNHEFSKRRRRKKKRRNLSGEGDEDSENEQHEDGVEEGEDRDGDEGEGVSRHTSHGRPGITRDGGCPYMIHVAVGRGLGADIQRQIAALYLREVRRRAEEEDIETGGSEVEDELSELDGDEEEEGDHNDADGDRHDETGDGYRHQQSDRDGGSEHFLLPSDDEDGARRRVEEDHSGRGEGGEESEENDGKDQWNGARSDGGSDGEDPLDHHENKRRYSVSSAGTSDDHSRALISGRRVEHPERSQKRGGGGAAEGKPRRQNSTGVISSSLGTSREE</sequence>
<feature type="compositionally biased region" description="Gly residues" evidence="1">
    <location>
        <begin position="301"/>
        <end position="310"/>
    </location>
</feature>
<feature type="region of interest" description="Disordered" evidence="1">
    <location>
        <begin position="284"/>
        <end position="311"/>
    </location>
</feature>
<dbReference type="EMBL" id="MIGC01000129">
    <property type="protein sequence ID" value="PHJ25844.1"/>
    <property type="molecule type" value="Genomic_DNA"/>
</dbReference>
<dbReference type="OrthoDB" id="330469at2759"/>
<dbReference type="AlphaFoldDB" id="A0A2C6LHC5"/>
<feature type="compositionally biased region" description="Acidic residues" evidence="1">
    <location>
        <begin position="727"/>
        <end position="740"/>
    </location>
</feature>
<gene>
    <name evidence="2" type="ORF">CSUI_000303</name>
</gene>
<feature type="region of interest" description="Disordered" evidence="1">
    <location>
        <begin position="196"/>
        <end position="235"/>
    </location>
</feature>
<evidence type="ECO:0000256" key="1">
    <source>
        <dbReference type="SAM" id="MobiDB-lite"/>
    </source>
</evidence>
<feature type="region of interest" description="Disordered" evidence="1">
    <location>
        <begin position="791"/>
        <end position="969"/>
    </location>
</feature>
<dbReference type="Proteomes" id="UP000221165">
    <property type="component" value="Unassembled WGS sequence"/>
</dbReference>
<dbReference type="GeneID" id="94423748"/>
<dbReference type="RefSeq" id="XP_067927490.1">
    <property type="nucleotide sequence ID" value="XM_068060537.1"/>
</dbReference>
<feature type="compositionally biased region" description="Polar residues" evidence="1">
    <location>
        <begin position="953"/>
        <end position="969"/>
    </location>
</feature>
<feature type="region of interest" description="Disordered" evidence="1">
    <location>
        <begin position="691"/>
        <end position="759"/>
    </location>
</feature>
<evidence type="ECO:0000313" key="3">
    <source>
        <dbReference type="Proteomes" id="UP000221165"/>
    </source>
</evidence>
<reference evidence="2 3" key="1">
    <citation type="journal article" date="2017" name="Int. J. Parasitol.">
        <title>The genome of the protozoan parasite Cystoisospora suis and a reverse vaccinology approach to identify vaccine candidates.</title>
        <authorList>
            <person name="Palmieri N."/>
            <person name="Shrestha A."/>
            <person name="Ruttkowski B."/>
            <person name="Beck T."/>
            <person name="Vogl C."/>
            <person name="Tomley F."/>
            <person name="Blake D.P."/>
            <person name="Joachim A."/>
        </authorList>
    </citation>
    <scope>NUCLEOTIDE SEQUENCE [LARGE SCALE GENOMIC DNA]</scope>
    <source>
        <strain evidence="2 3">Wien I</strain>
    </source>
</reference>
<feature type="compositionally biased region" description="Basic and acidic residues" evidence="1">
    <location>
        <begin position="858"/>
        <end position="873"/>
    </location>
</feature>
<feature type="compositionally biased region" description="Basic and acidic residues" evidence="1">
    <location>
        <begin position="288"/>
        <end position="300"/>
    </location>
</feature>
<feature type="compositionally biased region" description="Basic and acidic residues" evidence="1">
    <location>
        <begin position="918"/>
        <end position="938"/>
    </location>
</feature>
<feature type="compositionally biased region" description="Basic residues" evidence="1">
    <location>
        <begin position="691"/>
        <end position="710"/>
    </location>
</feature>
<evidence type="ECO:0000313" key="2">
    <source>
        <dbReference type="EMBL" id="PHJ25844.1"/>
    </source>
</evidence>
<protein>
    <submittedName>
        <fullName evidence="2">Uncharacterized protein</fullName>
    </submittedName>
</protein>
<feature type="compositionally biased region" description="Basic and acidic residues" evidence="1">
    <location>
        <begin position="820"/>
        <end position="846"/>
    </location>
</feature>
<name>A0A2C6LHC5_9APIC</name>